<accession>A0A8F2IF74</accession>
<gene>
    <name evidence="1" type="primary">57</name>
    <name evidence="1" type="ORF">SEA_VANLEE_57</name>
</gene>
<reference evidence="1" key="1">
    <citation type="submission" date="2021-04" db="EMBL/GenBank/DDBJ databases">
        <authorList>
            <person name="Barnhill K.B."/>
            <person name="Biggs A.M."/>
            <person name="Bland J."/>
            <person name="Choudhary H.M."/>
            <person name="Crogan R.E."/>
            <person name="Finocchiaro A.B."/>
            <person name="Franco V."/>
            <person name="Fuller T.A."/>
            <person name="Hanwacker C.G."/>
            <person name="Howard Z.E."/>
            <person name="Iqbal M."/>
            <person name="Mathew A.M."/>
            <person name="Miller S."/>
            <person name="Padhye S."/>
            <person name="Rainey E."/>
            <person name="Rodriguez A."/>
            <person name="Stewart E."/>
            <person name="Otero L.A."/>
            <person name="Chase M.A."/>
            <person name="Pollenz R.S."/>
            <person name="Garlena R.A."/>
            <person name="Russell D.A."/>
            <person name="Jacobs-Sera D."/>
            <person name="Hatfull G.F."/>
        </authorList>
    </citation>
    <scope>NUCLEOTIDE SEQUENCE</scope>
</reference>
<proteinExistence type="predicted"/>
<dbReference type="Proteomes" id="UP000683422">
    <property type="component" value="Segment"/>
</dbReference>
<name>A0A8F2IF74_9CAUD</name>
<organism evidence="1 2">
    <name type="scientific">Gordonia phage VanLee</name>
    <dbReference type="NCBI Taxonomy" id="2845816"/>
    <lineage>
        <taxon>Viruses</taxon>
        <taxon>Duplodnaviria</taxon>
        <taxon>Heunggongvirae</taxon>
        <taxon>Uroviricota</taxon>
        <taxon>Caudoviricetes</taxon>
        <taxon>Kruegerviridae</taxon>
        <taxon>Vanleevirus</taxon>
        <taxon>Vanleevirus vanlee</taxon>
    </lineage>
</organism>
<sequence>MCDNGDSRGKGTAMGTTRDVARARALAALDRHDNADWSAPPDDEAWELLRAVIAEADPAETPGDYVDIVFDGPPDHTAGRFVEVEDSTGRSIRFGHWVKRPDRMWVLRIAREERTTLDQIRARIKLAESWNRYLVPGHDGALIDALDVDTLLGDLARMVGDQS</sequence>
<evidence type="ECO:0000313" key="2">
    <source>
        <dbReference type="Proteomes" id="UP000683422"/>
    </source>
</evidence>
<keyword evidence="2" id="KW-1185">Reference proteome</keyword>
<protein>
    <submittedName>
        <fullName evidence="1">Uncharacterized protein</fullName>
    </submittedName>
</protein>
<evidence type="ECO:0000313" key="1">
    <source>
        <dbReference type="EMBL" id="QWS68174.1"/>
    </source>
</evidence>
<dbReference type="RefSeq" id="YP_010755798.1">
    <property type="nucleotide sequence ID" value="NC_073474.1"/>
</dbReference>
<dbReference type="KEGG" id="vg:80020469"/>
<dbReference type="EMBL" id="MZ028627">
    <property type="protein sequence ID" value="QWS68174.1"/>
    <property type="molecule type" value="Genomic_DNA"/>
</dbReference>
<dbReference type="GeneID" id="80020469"/>